<evidence type="ECO:0000313" key="1">
    <source>
        <dbReference type="EMBL" id="GGK09727.1"/>
    </source>
</evidence>
<keyword evidence="2" id="KW-1185">Reference proteome</keyword>
<sequence>MAGFSGSGDGVAGGEVAAVAGGALSRQPLSADNAAKTASISPPAAGAREILLRGGVAEGTAPFHRVPYRDPR</sequence>
<protein>
    <submittedName>
        <fullName evidence="1">Uncharacterized protein</fullName>
    </submittedName>
</protein>
<dbReference type="EMBL" id="BMQB01000013">
    <property type="protein sequence ID" value="GGK09727.1"/>
    <property type="molecule type" value="Genomic_DNA"/>
</dbReference>
<gene>
    <name evidence="1" type="ORF">GCM10010123_44540</name>
</gene>
<dbReference type="AlphaFoldDB" id="A0A8J3FCR6"/>
<organism evidence="1 2">
    <name type="scientific">Pilimelia anulata</name>
    <dbReference type="NCBI Taxonomy" id="53371"/>
    <lineage>
        <taxon>Bacteria</taxon>
        <taxon>Bacillati</taxon>
        <taxon>Actinomycetota</taxon>
        <taxon>Actinomycetes</taxon>
        <taxon>Micromonosporales</taxon>
        <taxon>Micromonosporaceae</taxon>
        <taxon>Pilimelia</taxon>
    </lineage>
</organism>
<dbReference type="Proteomes" id="UP000649739">
    <property type="component" value="Unassembled WGS sequence"/>
</dbReference>
<proteinExistence type="predicted"/>
<accession>A0A8J3FCR6</accession>
<comment type="caution">
    <text evidence="1">The sequence shown here is derived from an EMBL/GenBank/DDBJ whole genome shotgun (WGS) entry which is preliminary data.</text>
</comment>
<name>A0A8J3FCR6_9ACTN</name>
<evidence type="ECO:0000313" key="2">
    <source>
        <dbReference type="Proteomes" id="UP000649739"/>
    </source>
</evidence>
<reference evidence="1" key="2">
    <citation type="submission" date="2020-09" db="EMBL/GenBank/DDBJ databases">
        <authorList>
            <person name="Sun Q."/>
            <person name="Ohkuma M."/>
        </authorList>
    </citation>
    <scope>NUCLEOTIDE SEQUENCE</scope>
    <source>
        <strain evidence="1">JCM 3090</strain>
    </source>
</reference>
<reference evidence="1" key="1">
    <citation type="journal article" date="2014" name="Int. J. Syst. Evol. Microbiol.">
        <title>Complete genome sequence of Corynebacterium casei LMG S-19264T (=DSM 44701T), isolated from a smear-ripened cheese.</title>
        <authorList>
            <consortium name="US DOE Joint Genome Institute (JGI-PGF)"/>
            <person name="Walter F."/>
            <person name="Albersmeier A."/>
            <person name="Kalinowski J."/>
            <person name="Ruckert C."/>
        </authorList>
    </citation>
    <scope>NUCLEOTIDE SEQUENCE</scope>
    <source>
        <strain evidence="1">JCM 3090</strain>
    </source>
</reference>